<evidence type="ECO:0000313" key="1">
    <source>
        <dbReference type="EMBL" id="QRI54043.1"/>
    </source>
</evidence>
<dbReference type="AlphaFoldDB" id="A0ABD7CLP1"/>
<protein>
    <submittedName>
        <fullName evidence="1">Amino acid transporter</fullName>
    </submittedName>
</protein>
<accession>A0ABD7CLP1</accession>
<gene>
    <name evidence="1" type="ORF">JQS73_02675</name>
</gene>
<dbReference type="RefSeq" id="WP_047403256.1">
    <property type="nucleotide sequence ID" value="NZ_CP069280.1"/>
</dbReference>
<evidence type="ECO:0000313" key="2">
    <source>
        <dbReference type="Proteomes" id="UP000663464"/>
    </source>
</evidence>
<organism evidence="1 2">
    <name type="scientific">Clostridium botulinum</name>
    <dbReference type="NCBI Taxonomy" id="1491"/>
    <lineage>
        <taxon>Bacteria</taxon>
        <taxon>Bacillati</taxon>
        <taxon>Bacillota</taxon>
        <taxon>Clostridia</taxon>
        <taxon>Eubacteriales</taxon>
        <taxon>Clostridiaceae</taxon>
        <taxon>Clostridium</taxon>
    </lineage>
</organism>
<reference evidence="1 2" key="1">
    <citation type="journal article" date="2014" name="J. Infect. Dis.">
        <title>Molecular characterization of a novel botulinum neurotoxin type H gene.</title>
        <authorList>
            <person name="Dover N."/>
            <person name="Barash J.R."/>
            <person name="Hill K.K."/>
            <person name="Xie G."/>
            <person name="Arnon S.S."/>
        </authorList>
    </citation>
    <scope>NUCLEOTIDE SEQUENCE [LARGE SCALE GENOMIC DNA]</scope>
    <source>
        <strain evidence="1 2">IBCA10-7060</strain>
    </source>
</reference>
<sequence length="65" mass="7820">MEKLIITCKDGSKVTYTMKDFVDYMKYFKRHLGSRMATVILQQYPKKDNEPIDILKNWEEKKMIS</sequence>
<dbReference type="Proteomes" id="UP000663464">
    <property type="component" value="Chromosome"/>
</dbReference>
<proteinExistence type="predicted"/>
<dbReference type="EMBL" id="CP069280">
    <property type="protein sequence ID" value="QRI54043.1"/>
    <property type="molecule type" value="Genomic_DNA"/>
</dbReference>
<name>A0ABD7CLP1_CLOBO</name>